<keyword evidence="2" id="KW-0012">Acyltransferase</keyword>
<reference evidence="3" key="1">
    <citation type="journal article" date="2019" name="Int. J. Syst. Evol. Microbiol.">
        <title>The Global Catalogue of Microorganisms (GCM) 10K type strain sequencing project: providing services to taxonomists for standard genome sequencing and annotation.</title>
        <authorList>
            <consortium name="The Broad Institute Genomics Platform"/>
            <consortium name="The Broad Institute Genome Sequencing Center for Infectious Disease"/>
            <person name="Wu L."/>
            <person name="Ma J."/>
        </authorList>
    </citation>
    <scope>NUCLEOTIDE SEQUENCE [LARGE SCALE GENOMIC DNA]</scope>
    <source>
        <strain evidence="3">JCM 12165</strain>
    </source>
</reference>
<comment type="caution">
    <text evidence="2">The sequence shown here is derived from an EMBL/GenBank/DDBJ whole genome shotgun (WGS) entry which is preliminary data.</text>
</comment>
<dbReference type="InterPro" id="IPR016181">
    <property type="entry name" value="Acyl_CoA_acyltransferase"/>
</dbReference>
<dbReference type="Gene3D" id="3.40.630.30">
    <property type="match status" value="1"/>
</dbReference>
<dbReference type="PROSITE" id="PS51186">
    <property type="entry name" value="GNAT"/>
    <property type="match status" value="1"/>
</dbReference>
<dbReference type="GO" id="GO:0016746">
    <property type="term" value="F:acyltransferase activity"/>
    <property type="evidence" value="ECO:0007669"/>
    <property type="project" value="UniProtKB-KW"/>
</dbReference>
<protein>
    <submittedName>
        <fullName evidence="2">GNAT family N-acetyltransferase</fullName>
        <ecNumber evidence="2">2.3.-.-</ecNumber>
    </submittedName>
</protein>
<evidence type="ECO:0000259" key="1">
    <source>
        <dbReference type="PROSITE" id="PS51186"/>
    </source>
</evidence>
<dbReference type="Pfam" id="PF00583">
    <property type="entry name" value="Acetyltransf_1"/>
    <property type="match status" value="1"/>
</dbReference>
<dbReference type="SUPFAM" id="SSF55729">
    <property type="entry name" value="Acyl-CoA N-acyltransferases (Nat)"/>
    <property type="match status" value="1"/>
</dbReference>
<dbReference type="EMBL" id="JBHUCP010000001">
    <property type="protein sequence ID" value="MFD1528204.1"/>
    <property type="molecule type" value="Genomic_DNA"/>
</dbReference>
<dbReference type="Proteomes" id="UP001597145">
    <property type="component" value="Unassembled WGS sequence"/>
</dbReference>
<accession>A0ABW4FC89</accession>
<name>A0ABW4FC89_9PSEU</name>
<keyword evidence="2" id="KW-0808">Transferase</keyword>
<organism evidence="2 3">
    <name type="scientific">Pseudonocardia aurantiaca</name>
    <dbReference type="NCBI Taxonomy" id="75290"/>
    <lineage>
        <taxon>Bacteria</taxon>
        <taxon>Bacillati</taxon>
        <taxon>Actinomycetota</taxon>
        <taxon>Actinomycetes</taxon>
        <taxon>Pseudonocardiales</taxon>
        <taxon>Pseudonocardiaceae</taxon>
        <taxon>Pseudonocardia</taxon>
    </lineage>
</organism>
<gene>
    <name evidence="2" type="ORF">ACFSCY_01980</name>
</gene>
<feature type="domain" description="N-acetyltransferase" evidence="1">
    <location>
        <begin position="1"/>
        <end position="148"/>
    </location>
</feature>
<evidence type="ECO:0000313" key="3">
    <source>
        <dbReference type="Proteomes" id="UP001597145"/>
    </source>
</evidence>
<evidence type="ECO:0000313" key="2">
    <source>
        <dbReference type="EMBL" id="MFD1528204.1"/>
    </source>
</evidence>
<dbReference type="CDD" id="cd04301">
    <property type="entry name" value="NAT_SF"/>
    <property type="match status" value="1"/>
</dbReference>
<dbReference type="EC" id="2.3.-.-" evidence="2"/>
<dbReference type="InterPro" id="IPR000182">
    <property type="entry name" value="GNAT_dom"/>
</dbReference>
<sequence length="148" mass="16329">MLVRPARPQEAPALAALAVRSKAHWGYSREFIERFAAGMGLTSEVVATNDVQVGERDGEPRGFYTLLHRGRLVVLDDLWLEPAEIGHGSGRLLFEHAAARALRSGAAVLEWEAEPYAVGFYTRMGGDTVRWTGSALGRRLPVMRLQLT</sequence>
<proteinExistence type="predicted"/>
<dbReference type="RefSeq" id="WP_343972566.1">
    <property type="nucleotide sequence ID" value="NZ_BAAAJG010000003.1"/>
</dbReference>
<keyword evidence="3" id="KW-1185">Reference proteome</keyword>